<proteinExistence type="predicted"/>
<organism evidence="1">
    <name type="scientific">Rhipicephalus zambeziensis</name>
    <dbReference type="NCBI Taxonomy" id="60191"/>
    <lineage>
        <taxon>Eukaryota</taxon>
        <taxon>Metazoa</taxon>
        <taxon>Ecdysozoa</taxon>
        <taxon>Arthropoda</taxon>
        <taxon>Chelicerata</taxon>
        <taxon>Arachnida</taxon>
        <taxon>Acari</taxon>
        <taxon>Parasitiformes</taxon>
        <taxon>Ixodida</taxon>
        <taxon>Ixodoidea</taxon>
        <taxon>Ixodidae</taxon>
        <taxon>Rhipicephalinae</taxon>
        <taxon>Rhipicephalus</taxon>
        <taxon>Rhipicephalus</taxon>
    </lineage>
</organism>
<sequence length="94" mass="10893">MCQILYTFCTPALKAQILQNEARNRRTVEEVPNEASLLHEQSIALIVRTLCYSGVRITGEMYCTLVTCLTVRAVTEIHCSYWRTFFFVLRSLRT</sequence>
<reference evidence="1" key="1">
    <citation type="journal article" date="2017" name="Parasit. Vectors">
        <title>Sialotranscriptomics of Rhipicephalus zambeziensis reveals intricate expression profiles of secretory proteins and suggests tight temporal transcriptional regulation during blood-feeding.</title>
        <authorList>
            <person name="de Castro M.H."/>
            <person name="de Klerk D."/>
            <person name="Pienaar R."/>
            <person name="Rees D.J.G."/>
            <person name="Mans B.J."/>
        </authorList>
    </citation>
    <scope>NUCLEOTIDE SEQUENCE</scope>
    <source>
        <tissue evidence="1">Salivary glands</tissue>
    </source>
</reference>
<accession>A0A224Y563</accession>
<name>A0A224Y563_9ACAR</name>
<protein>
    <submittedName>
        <fullName evidence="1">Uncharacterized protein</fullName>
    </submittedName>
</protein>
<evidence type="ECO:0000313" key="1">
    <source>
        <dbReference type="EMBL" id="MAA12686.1"/>
    </source>
</evidence>
<dbReference type="AlphaFoldDB" id="A0A224Y563"/>
<dbReference type="EMBL" id="GFPF01001540">
    <property type="protein sequence ID" value="MAA12686.1"/>
    <property type="molecule type" value="Transcribed_RNA"/>
</dbReference>